<accession>A0A6L2MSM1</accession>
<dbReference type="EMBL" id="BKCJ010007344">
    <property type="protein sequence ID" value="GEU76780.1"/>
    <property type="molecule type" value="Genomic_DNA"/>
</dbReference>
<reference evidence="1" key="1">
    <citation type="journal article" date="2019" name="Sci. Rep.">
        <title>Draft genome of Tanacetum cinerariifolium, the natural source of mosquito coil.</title>
        <authorList>
            <person name="Yamashiro T."/>
            <person name="Shiraishi A."/>
            <person name="Satake H."/>
            <person name="Nakayama K."/>
        </authorList>
    </citation>
    <scope>NUCLEOTIDE SEQUENCE</scope>
</reference>
<comment type="caution">
    <text evidence="1">The sequence shown here is derived from an EMBL/GenBank/DDBJ whole genome shotgun (WGS) entry which is preliminary data.</text>
</comment>
<evidence type="ECO:0000313" key="1">
    <source>
        <dbReference type="EMBL" id="GEU76780.1"/>
    </source>
</evidence>
<gene>
    <name evidence="1" type="ORF">Tci_048758</name>
</gene>
<organism evidence="1">
    <name type="scientific">Tanacetum cinerariifolium</name>
    <name type="common">Dalmatian daisy</name>
    <name type="synonym">Chrysanthemum cinerariifolium</name>
    <dbReference type="NCBI Taxonomy" id="118510"/>
    <lineage>
        <taxon>Eukaryota</taxon>
        <taxon>Viridiplantae</taxon>
        <taxon>Streptophyta</taxon>
        <taxon>Embryophyta</taxon>
        <taxon>Tracheophyta</taxon>
        <taxon>Spermatophyta</taxon>
        <taxon>Magnoliopsida</taxon>
        <taxon>eudicotyledons</taxon>
        <taxon>Gunneridae</taxon>
        <taxon>Pentapetalae</taxon>
        <taxon>asterids</taxon>
        <taxon>campanulids</taxon>
        <taxon>Asterales</taxon>
        <taxon>Asteraceae</taxon>
        <taxon>Asteroideae</taxon>
        <taxon>Anthemideae</taxon>
        <taxon>Anthemidinae</taxon>
        <taxon>Tanacetum</taxon>
    </lineage>
</organism>
<protein>
    <submittedName>
        <fullName evidence="1">Uncharacterized protein</fullName>
    </submittedName>
</protein>
<name>A0A6L2MSM1_TANCI</name>
<proteinExistence type="predicted"/>
<dbReference type="AlphaFoldDB" id="A0A6L2MSM1"/>
<sequence>MCYPTTIIQQVPKDVVMGSMGEPRIVGTRGSCSGHVGEGSKAFVVSDSHFGCVAVDVVNGGQVRNINQAGLCSAANVVDNVNPTFDVQGFCRMVHTEISGTSLNETRKRSRDTMTTCGNVDGSALLMCMSNENNLMHEPGHVGEGSQPFVVSDSQLGCLTAGVVNGGQDGNINQASLCSIAYVVDNFNPTFDVPGFSTLLNETRKRSRDTTTACGNVDGNGCSSRRQRMSVDHGNPYLTAADTDFVRAGGPLPNTRNSSHVHVSGENNPIHESEGAQRMSFDYDNPYLTATKADFVLAGGHWKLFSCAYV</sequence>